<dbReference type="Gene3D" id="3.40.50.2300">
    <property type="match status" value="1"/>
</dbReference>
<comment type="caution">
    <text evidence="1">Lacks conserved residue(s) required for the propagation of feature annotation.</text>
</comment>
<protein>
    <submittedName>
        <fullName evidence="4">DUF3685 domain-containing protein</fullName>
    </submittedName>
</protein>
<keyword evidence="5" id="KW-1185">Reference proteome</keyword>
<dbReference type="PANTHER" id="PTHR45566:SF1">
    <property type="entry name" value="HTH-TYPE TRANSCRIPTIONAL REGULATOR YHJB-RELATED"/>
    <property type="match status" value="1"/>
</dbReference>
<sequence length="587" mass="64975">MSDRQLDAQRAARPFKLILIDNDPIFRLGLRMALEPFPALQVVAQSDSGAAALETLVSSTGTENTPDLVVLELGLGSSGSDRLPGLQLCGELKAQYPNLPVFLLTWVQEPAQLAAAKATGADGYCLKGTEISVIAQALCQVASGEAYWSELVQTQNIPSVRGSGVTQKNRSLLLLQMRQSGLGQIEEAIAQVAAEIQNPNLSNLDWLILTGRLRELRASRWLVNQLLPVVGSPEATRKTRDNLFVTPAPARSADVPPANPQPSALSPQPSALSATLNKIQYGVQNLTGAPLEIDILRDEKKRELLYLILDKLQDVLDELRLSQVPPEAIAQKRSLILRDLWQQSTTDFFGKYYTLRIGNLEVDIVNTLLRDVLIVQASILDKIPFLVEMITHLLFQTPLTIENAVYPYGTPEARQHIEFILDNLVIQVANSVVQPLLNYFADVEAIKQGFYTRRLISSREIARFRNDLSWKYRREIYIEEPKAIFESRYILLTLNGIGIKKISIYAPRAFELEQLTGLQLAVTLLLETRDAIAPRIRASVAFLGSGVVYILTQVIGRAIGLVGRGVIQGIGTTLQETRFGKNSQKQK</sequence>
<dbReference type="CDD" id="cd17535">
    <property type="entry name" value="REC_NarL-like"/>
    <property type="match status" value="1"/>
</dbReference>
<dbReference type="InterPro" id="IPR001789">
    <property type="entry name" value="Sig_transdc_resp-reg_receiver"/>
</dbReference>
<name>A0ABV0JUT5_9CYAN</name>
<dbReference type="InterPro" id="IPR011006">
    <property type="entry name" value="CheY-like_superfamily"/>
</dbReference>
<evidence type="ECO:0000313" key="5">
    <source>
        <dbReference type="Proteomes" id="UP001442494"/>
    </source>
</evidence>
<dbReference type="EMBL" id="JAMPKK010000042">
    <property type="protein sequence ID" value="MEP0866392.1"/>
    <property type="molecule type" value="Genomic_DNA"/>
</dbReference>
<dbReference type="InterPro" id="IPR051015">
    <property type="entry name" value="EvgA-like"/>
</dbReference>
<proteinExistence type="predicted"/>
<evidence type="ECO:0000259" key="3">
    <source>
        <dbReference type="PROSITE" id="PS50110"/>
    </source>
</evidence>
<gene>
    <name evidence="4" type="ORF">NDI37_18195</name>
</gene>
<dbReference type="PANTHER" id="PTHR45566">
    <property type="entry name" value="HTH-TYPE TRANSCRIPTIONAL REGULATOR YHJB-RELATED"/>
    <property type="match status" value="1"/>
</dbReference>
<dbReference type="Pfam" id="PF00072">
    <property type="entry name" value="Response_reg"/>
    <property type="match status" value="1"/>
</dbReference>
<feature type="domain" description="Response regulatory" evidence="3">
    <location>
        <begin position="16"/>
        <end position="142"/>
    </location>
</feature>
<dbReference type="InterPro" id="IPR058245">
    <property type="entry name" value="NreC/VraR/RcsB-like_REC"/>
</dbReference>
<evidence type="ECO:0000313" key="4">
    <source>
        <dbReference type="EMBL" id="MEP0866392.1"/>
    </source>
</evidence>
<comment type="caution">
    <text evidence="4">The sequence shown here is derived from an EMBL/GenBank/DDBJ whole genome shotgun (WGS) entry which is preliminary data.</text>
</comment>
<dbReference type="InterPro" id="IPR022552">
    <property type="entry name" value="UPF_Ycf55"/>
</dbReference>
<organism evidence="4 5">
    <name type="scientific">Funiculus sociatus GB2-A5</name>
    <dbReference type="NCBI Taxonomy" id="2933946"/>
    <lineage>
        <taxon>Bacteria</taxon>
        <taxon>Bacillati</taxon>
        <taxon>Cyanobacteriota</taxon>
        <taxon>Cyanophyceae</taxon>
        <taxon>Coleofasciculales</taxon>
        <taxon>Coleofasciculaceae</taxon>
        <taxon>Funiculus</taxon>
    </lineage>
</organism>
<feature type="region of interest" description="Disordered" evidence="2">
    <location>
        <begin position="249"/>
        <end position="269"/>
    </location>
</feature>
<dbReference type="Pfam" id="PF12452">
    <property type="entry name" value="DUF3685"/>
    <property type="match status" value="1"/>
</dbReference>
<reference evidence="4 5" key="1">
    <citation type="submission" date="2022-04" db="EMBL/GenBank/DDBJ databases">
        <title>Positive selection, recombination, and allopatry shape intraspecific diversity of widespread and dominant cyanobacteria.</title>
        <authorList>
            <person name="Wei J."/>
            <person name="Shu W."/>
            <person name="Hu C."/>
        </authorList>
    </citation>
    <scope>NUCLEOTIDE SEQUENCE [LARGE SCALE GENOMIC DNA]</scope>
    <source>
        <strain evidence="4 5">GB2-A5</strain>
    </source>
</reference>
<evidence type="ECO:0000256" key="2">
    <source>
        <dbReference type="SAM" id="MobiDB-lite"/>
    </source>
</evidence>
<dbReference type="PIRSF" id="PIRSF026434">
    <property type="entry name" value="RR_ycf55_prd"/>
    <property type="match status" value="1"/>
</dbReference>
<dbReference type="SUPFAM" id="SSF52172">
    <property type="entry name" value="CheY-like"/>
    <property type="match status" value="1"/>
</dbReference>
<dbReference type="InterPro" id="IPR016837">
    <property type="entry name" value="Uncharacterised_Ycf55_cyanobac"/>
</dbReference>
<dbReference type="RefSeq" id="WP_190417852.1">
    <property type="nucleotide sequence ID" value="NZ_JAMPKK010000042.1"/>
</dbReference>
<dbReference type="Proteomes" id="UP001442494">
    <property type="component" value="Unassembled WGS sequence"/>
</dbReference>
<accession>A0ABV0JUT5</accession>
<dbReference type="PROSITE" id="PS50110">
    <property type="entry name" value="RESPONSE_REGULATORY"/>
    <property type="match status" value="1"/>
</dbReference>
<dbReference type="SMART" id="SM00448">
    <property type="entry name" value="REC"/>
    <property type="match status" value="1"/>
</dbReference>
<evidence type="ECO:0000256" key="1">
    <source>
        <dbReference type="PROSITE-ProRule" id="PRU00169"/>
    </source>
</evidence>